<dbReference type="Gene3D" id="1.20.1280.50">
    <property type="match status" value="1"/>
</dbReference>
<feature type="domain" description="F-box" evidence="2">
    <location>
        <begin position="14"/>
        <end position="53"/>
    </location>
</feature>
<dbReference type="SUPFAM" id="SSF81383">
    <property type="entry name" value="F-box domain"/>
    <property type="match status" value="1"/>
</dbReference>
<evidence type="ECO:0000313" key="4">
    <source>
        <dbReference type="Proteomes" id="UP000015453"/>
    </source>
</evidence>
<keyword evidence="4" id="KW-1185">Reference proteome</keyword>
<organism evidence="3 4">
    <name type="scientific">Genlisea aurea</name>
    <dbReference type="NCBI Taxonomy" id="192259"/>
    <lineage>
        <taxon>Eukaryota</taxon>
        <taxon>Viridiplantae</taxon>
        <taxon>Streptophyta</taxon>
        <taxon>Embryophyta</taxon>
        <taxon>Tracheophyta</taxon>
        <taxon>Spermatophyta</taxon>
        <taxon>Magnoliopsida</taxon>
        <taxon>eudicotyledons</taxon>
        <taxon>Gunneridae</taxon>
        <taxon>Pentapetalae</taxon>
        <taxon>asterids</taxon>
        <taxon>lamiids</taxon>
        <taxon>Lamiales</taxon>
        <taxon>Lentibulariaceae</taxon>
        <taxon>Genlisea</taxon>
    </lineage>
</organism>
<dbReference type="AlphaFoldDB" id="S8D708"/>
<dbReference type="Proteomes" id="UP000015453">
    <property type="component" value="Unassembled WGS sequence"/>
</dbReference>
<dbReference type="CDD" id="cd22162">
    <property type="entry name" value="F-box_AtSKIP3-like"/>
    <property type="match status" value="1"/>
</dbReference>
<proteinExistence type="predicted"/>
<accession>S8D708</accession>
<comment type="caution">
    <text evidence="3">The sequence shown here is derived from an EMBL/GenBank/DDBJ whole genome shotgun (WGS) entry which is preliminary data.</text>
</comment>
<dbReference type="PANTHER" id="PTHR32278">
    <property type="entry name" value="F-BOX DOMAIN-CONTAINING PROTEIN"/>
    <property type="match status" value="1"/>
</dbReference>
<dbReference type="InterPro" id="IPR025886">
    <property type="entry name" value="PP2-like"/>
</dbReference>
<evidence type="ECO:0000259" key="2">
    <source>
        <dbReference type="Pfam" id="PF00646"/>
    </source>
</evidence>
<dbReference type="EMBL" id="AUSU01009234">
    <property type="protein sequence ID" value="EPS58423.1"/>
    <property type="molecule type" value="Genomic_DNA"/>
</dbReference>
<feature type="compositionally biased region" description="Basic and acidic residues" evidence="1">
    <location>
        <begin position="224"/>
        <end position="235"/>
    </location>
</feature>
<name>S8D708_9LAMI</name>
<dbReference type="Pfam" id="PF14299">
    <property type="entry name" value="PP2"/>
    <property type="match status" value="1"/>
</dbReference>
<protein>
    <recommendedName>
        <fullName evidence="2">F-box domain-containing protein</fullName>
    </recommendedName>
</protein>
<dbReference type="PANTHER" id="PTHR32278:SF111">
    <property type="entry name" value="F-BOX PROTEIN PP2-B12-RELATED"/>
    <property type="match status" value="1"/>
</dbReference>
<evidence type="ECO:0000313" key="3">
    <source>
        <dbReference type="EMBL" id="EPS58423.1"/>
    </source>
</evidence>
<dbReference type="InterPro" id="IPR036047">
    <property type="entry name" value="F-box-like_dom_sf"/>
</dbReference>
<evidence type="ECO:0000256" key="1">
    <source>
        <dbReference type="SAM" id="MobiDB-lite"/>
    </source>
</evidence>
<dbReference type="Pfam" id="PF00646">
    <property type="entry name" value="F-box"/>
    <property type="match status" value="1"/>
</dbReference>
<gene>
    <name evidence="3" type="ORF">M569_16391</name>
</gene>
<dbReference type="InterPro" id="IPR001810">
    <property type="entry name" value="F-box_dom"/>
</dbReference>
<dbReference type="OrthoDB" id="1918565at2759"/>
<sequence length="284" mass="32683">MAVEENDNGGGIQKLQERCLAEVLSFTSPKDVCRLSAVHSSFRNASSSDIIWERLLPWDYREIISRAVDDEFLERFESKRKLDRSFSLDKASGKKCFMLSARDLFIVWGNTPEYWQWIPSSTSRFAEVAELLSVCWLELWVDFDLNLLSKHTTYGAYLVFNINCGAYGFDHHPIEVCVENSEYKCKRSIWLNPNERRRQRPRRRNFFRAPVVVAEGDDEGSSGNDKKGGENVRERGDGWMEVELGEVYVDDDDDGNLEMSLTEVKGGNWKGGLLIQGIEFRPKD</sequence>
<reference evidence="3 4" key="1">
    <citation type="journal article" date="2013" name="BMC Genomics">
        <title>The miniature genome of a carnivorous plant Genlisea aurea contains a low number of genes and short non-coding sequences.</title>
        <authorList>
            <person name="Leushkin E.V."/>
            <person name="Sutormin R.A."/>
            <person name="Nabieva E.R."/>
            <person name="Penin A.A."/>
            <person name="Kondrashov A.S."/>
            <person name="Logacheva M.D."/>
        </authorList>
    </citation>
    <scope>NUCLEOTIDE SEQUENCE [LARGE SCALE GENOMIC DNA]</scope>
</reference>
<feature type="region of interest" description="Disordered" evidence="1">
    <location>
        <begin position="215"/>
        <end position="235"/>
    </location>
</feature>